<accession>A0A9D1MTH2</accession>
<feature type="transmembrane region" description="Helical" evidence="1">
    <location>
        <begin position="6"/>
        <end position="28"/>
    </location>
</feature>
<dbReference type="AlphaFoldDB" id="A0A9D1MTH2"/>
<feature type="transmembrane region" description="Helical" evidence="1">
    <location>
        <begin position="166"/>
        <end position="191"/>
    </location>
</feature>
<dbReference type="EMBL" id="DVNM01000015">
    <property type="protein sequence ID" value="HIU68831.1"/>
    <property type="molecule type" value="Genomic_DNA"/>
</dbReference>
<sequence length="345" mass="38375">MEKTVLFNIILSVCVIVLSQICSFWILFRAFDCSGVTFREILQNPDLRSYSGSRHAGRWRYRMLQSYLSERADSPDVLRGWLRLYRFASLPSVLASLLLILGMSLGAGAARYILLGNIVSLLAAAALGAAAKVYQNSHPLTPLQQEKLHTKRRRDKAADPHRTRNFVVLAAVNVLFVGIFVFMLLGIGSVISQRIVPQTQTPSASQAEQAPAVDYQTVSAALQQAGFETANVPTTYWQIDEEKLQYVAAGLKGETKFEYYAYTNGESTDLVYNQIVYDIAPEIIDEHEEDAYETALSGGGEMFAITQADVYTVVLYRGDTVVYAYAPQDPTEIQDLLVQLGYLQT</sequence>
<reference evidence="2" key="2">
    <citation type="journal article" date="2021" name="PeerJ">
        <title>Extensive microbial diversity within the chicken gut microbiome revealed by metagenomics and culture.</title>
        <authorList>
            <person name="Gilroy R."/>
            <person name="Ravi A."/>
            <person name="Getino M."/>
            <person name="Pursley I."/>
            <person name="Horton D.L."/>
            <person name="Alikhan N.F."/>
            <person name="Baker D."/>
            <person name="Gharbi K."/>
            <person name="Hall N."/>
            <person name="Watson M."/>
            <person name="Adriaenssens E.M."/>
            <person name="Foster-Nyarko E."/>
            <person name="Jarju S."/>
            <person name="Secka A."/>
            <person name="Antonio M."/>
            <person name="Oren A."/>
            <person name="Chaudhuri R.R."/>
            <person name="La Ragione R."/>
            <person name="Hildebrand F."/>
            <person name="Pallen M.J."/>
        </authorList>
    </citation>
    <scope>NUCLEOTIDE SEQUENCE</scope>
    <source>
        <strain evidence="2">CHK176-6737</strain>
    </source>
</reference>
<organism evidence="2 3">
    <name type="scientific">Candidatus Scybalenecus merdavium</name>
    <dbReference type="NCBI Taxonomy" id="2840939"/>
    <lineage>
        <taxon>Bacteria</taxon>
        <taxon>Bacillati</taxon>
        <taxon>Bacillota</taxon>
        <taxon>Clostridia</taxon>
        <taxon>Eubacteriales</taxon>
        <taxon>Oscillospiraceae</taxon>
        <taxon>Oscillospiraceae incertae sedis</taxon>
        <taxon>Candidatus Scybalenecus</taxon>
    </lineage>
</organism>
<evidence type="ECO:0000313" key="2">
    <source>
        <dbReference type="EMBL" id="HIU68831.1"/>
    </source>
</evidence>
<reference evidence="2" key="1">
    <citation type="submission" date="2020-10" db="EMBL/GenBank/DDBJ databases">
        <authorList>
            <person name="Gilroy R."/>
        </authorList>
    </citation>
    <scope>NUCLEOTIDE SEQUENCE</scope>
    <source>
        <strain evidence="2">CHK176-6737</strain>
    </source>
</reference>
<comment type="caution">
    <text evidence="2">The sequence shown here is derived from an EMBL/GenBank/DDBJ whole genome shotgun (WGS) entry which is preliminary data.</text>
</comment>
<proteinExistence type="predicted"/>
<dbReference type="Proteomes" id="UP000824125">
    <property type="component" value="Unassembled WGS sequence"/>
</dbReference>
<protein>
    <submittedName>
        <fullName evidence="2">Uncharacterized protein</fullName>
    </submittedName>
</protein>
<evidence type="ECO:0000256" key="1">
    <source>
        <dbReference type="SAM" id="Phobius"/>
    </source>
</evidence>
<feature type="transmembrane region" description="Helical" evidence="1">
    <location>
        <begin position="84"/>
        <end position="106"/>
    </location>
</feature>
<evidence type="ECO:0000313" key="3">
    <source>
        <dbReference type="Proteomes" id="UP000824125"/>
    </source>
</evidence>
<name>A0A9D1MTH2_9FIRM</name>
<keyword evidence="1" id="KW-1133">Transmembrane helix</keyword>
<gene>
    <name evidence="2" type="ORF">IAD23_02590</name>
</gene>
<keyword evidence="1" id="KW-0812">Transmembrane</keyword>
<feature type="transmembrane region" description="Helical" evidence="1">
    <location>
        <begin position="112"/>
        <end position="134"/>
    </location>
</feature>
<keyword evidence="1" id="KW-0472">Membrane</keyword>